<proteinExistence type="predicted"/>
<gene>
    <name evidence="2" type="ORF">Y10_27560</name>
</gene>
<feature type="transmembrane region" description="Helical" evidence="1">
    <location>
        <begin position="379"/>
        <end position="402"/>
    </location>
</feature>
<feature type="transmembrane region" description="Helical" evidence="1">
    <location>
        <begin position="316"/>
        <end position="341"/>
    </location>
</feature>
<comment type="caution">
    <text evidence="2">The sequence shown here is derived from an EMBL/GenBank/DDBJ whole genome shotgun (WGS) entry which is preliminary data.</text>
</comment>
<protein>
    <submittedName>
        <fullName evidence="2">Uncharacterized protein</fullName>
    </submittedName>
</protein>
<feature type="transmembrane region" description="Helical" evidence="1">
    <location>
        <begin position="347"/>
        <end position="367"/>
    </location>
</feature>
<evidence type="ECO:0000313" key="3">
    <source>
        <dbReference type="Proteomes" id="UP001143543"/>
    </source>
</evidence>
<feature type="transmembrane region" description="Helical" evidence="1">
    <location>
        <begin position="433"/>
        <end position="450"/>
    </location>
</feature>
<evidence type="ECO:0000313" key="2">
    <source>
        <dbReference type="EMBL" id="GLB50388.1"/>
    </source>
</evidence>
<name>A0ABQ5MLZ0_9FLAO</name>
<dbReference type="RefSeq" id="WP_281766012.1">
    <property type="nucleotide sequence ID" value="NZ_BRVO01000003.1"/>
</dbReference>
<keyword evidence="1" id="KW-1133">Transmembrane helix</keyword>
<accession>A0ABQ5MLZ0</accession>
<dbReference type="EMBL" id="BRVO01000003">
    <property type="protein sequence ID" value="GLB50388.1"/>
    <property type="molecule type" value="Genomic_DNA"/>
</dbReference>
<keyword evidence="1" id="KW-0472">Membrane</keyword>
<organism evidence="2 3">
    <name type="scientific">Neptunitalea lumnitzerae</name>
    <dbReference type="NCBI Taxonomy" id="2965509"/>
    <lineage>
        <taxon>Bacteria</taxon>
        <taxon>Pseudomonadati</taxon>
        <taxon>Bacteroidota</taxon>
        <taxon>Flavobacteriia</taxon>
        <taxon>Flavobacteriales</taxon>
        <taxon>Flavobacteriaceae</taxon>
        <taxon>Neptunitalea</taxon>
    </lineage>
</organism>
<dbReference type="Proteomes" id="UP001143543">
    <property type="component" value="Unassembled WGS sequence"/>
</dbReference>
<sequence>MFIFFVSTSFYYSYLAGLKTYASIHFTDDIFAKEVTLANKTYPFIADNWDKYEITNRYYPSPFDTLYRNSHNTYIDSSDTYTKEYYFETYRTLITSKEKVDNDFSIAYDYKESINEDEYRLYQSNKRINIYTLTDNPKKLSLLNVSGMLYTPEDSTYYDYKDIRDIWRKVANNKAHHKLITTSTPQEIKTLFSDFLALCHKYKIDTDLSAEKWFQLVYNPENEFEVSKFIKQNKPNEYNQSYSYNYSATGNKENDLYFKKHLTKHYLNSNQLETTLENIDEIKHATILDFSIFFVIAATFFLAAPLFMFRVSSTRTFIFSVITTIILSILVILLSAAFAFITSDFNGYLPTYLTLFIFLAAFIVSINGIGKFRKIVTGICMNISIVSFPIFIGMIIGLVTAYQTEACDLRRTQHIAKFNTYEDCYTMFDWLDVFWIPTVTLLTLIYLYFYSNIIRKWKASPEK</sequence>
<keyword evidence="1" id="KW-0812">Transmembrane</keyword>
<evidence type="ECO:0000256" key="1">
    <source>
        <dbReference type="SAM" id="Phobius"/>
    </source>
</evidence>
<feature type="transmembrane region" description="Helical" evidence="1">
    <location>
        <begin position="290"/>
        <end position="309"/>
    </location>
</feature>
<keyword evidence="3" id="KW-1185">Reference proteome</keyword>
<reference evidence="2" key="1">
    <citation type="submission" date="2022-07" db="EMBL/GenBank/DDBJ databases">
        <title>Taxonomy of Novel Oxalotrophic and Methylotrophic Bacteria.</title>
        <authorList>
            <person name="Sahin N."/>
            <person name="Tani A."/>
        </authorList>
    </citation>
    <scope>NUCLEOTIDE SEQUENCE</scope>
    <source>
        <strain evidence="2">Y10</strain>
    </source>
</reference>